<sequence>MDGDDWCGPGGVTVVPRRTVPGRRRIDDDPPTVPLVGLRPPGVDEPPRPRRRPARHAGVLVLLLGLIAVAASGDLGRPATPAPPPIAAPAPSPAVREVDPAAAAREATAAIDRLVTGDSVGHVSVAARNLTTGQSFGYAPDTPIATASVVKLNILQTLLLQSQDAGRQPSTGARELAELMITQSDNDAASSLWEDVGGIPAIDAANDRLGPRDTHLDDHWGSTTTPASDQLALLTALAGPSPLDPASRAYARDLMTRVADDQRWGVSAAADPGTSTALKNGWTPDAAADGRWVVGSVGSVTVGGDTVLLAALTEHQPDKTTGIQLVEALSQAAARAVARPPARATSG</sequence>
<proteinExistence type="predicted"/>
<dbReference type="Pfam" id="PF13354">
    <property type="entry name" value="Beta-lactamase2"/>
    <property type="match status" value="1"/>
</dbReference>
<evidence type="ECO:0000259" key="2">
    <source>
        <dbReference type="Pfam" id="PF13354"/>
    </source>
</evidence>
<dbReference type="PANTHER" id="PTHR35333:SF3">
    <property type="entry name" value="BETA-LACTAMASE-TYPE TRANSPEPTIDASE FOLD CONTAINING PROTEIN"/>
    <property type="match status" value="1"/>
</dbReference>
<evidence type="ECO:0000256" key="1">
    <source>
        <dbReference type="SAM" id="MobiDB-lite"/>
    </source>
</evidence>
<gene>
    <name evidence="3" type="ORF">EV188_104616</name>
</gene>
<name>A0A4R6VAB1_9PSEU</name>
<reference evidence="3 4" key="1">
    <citation type="submission" date="2019-03" db="EMBL/GenBank/DDBJ databases">
        <title>Genomic Encyclopedia of Type Strains, Phase IV (KMG-IV): sequencing the most valuable type-strain genomes for metagenomic binning, comparative biology and taxonomic classification.</title>
        <authorList>
            <person name="Goeker M."/>
        </authorList>
    </citation>
    <scope>NUCLEOTIDE SEQUENCE [LARGE SCALE GENOMIC DNA]</scope>
    <source>
        <strain evidence="3 4">DSM 45775</strain>
    </source>
</reference>
<feature type="domain" description="Beta-lactamase class A catalytic" evidence="2">
    <location>
        <begin position="161"/>
        <end position="289"/>
    </location>
</feature>
<dbReference type="EMBL" id="SNYO01000004">
    <property type="protein sequence ID" value="TDQ58867.1"/>
    <property type="molecule type" value="Genomic_DNA"/>
</dbReference>
<keyword evidence="4" id="KW-1185">Reference proteome</keyword>
<dbReference type="Gene3D" id="3.40.710.10">
    <property type="entry name" value="DD-peptidase/beta-lactamase superfamily"/>
    <property type="match status" value="1"/>
</dbReference>
<dbReference type="PANTHER" id="PTHR35333">
    <property type="entry name" value="BETA-LACTAMASE"/>
    <property type="match status" value="1"/>
</dbReference>
<organism evidence="3 4">
    <name type="scientific">Actinomycetospora succinea</name>
    <dbReference type="NCBI Taxonomy" id="663603"/>
    <lineage>
        <taxon>Bacteria</taxon>
        <taxon>Bacillati</taxon>
        <taxon>Actinomycetota</taxon>
        <taxon>Actinomycetes</taxon>
        <taxon>Pseudonocardiales</taxon>
        <taxon>Pseudonocardiaceae</taxon>
        <taxon>Actinomycetospora</taxon>
    </lineage>
</organism>
<dbReference type="OrthoDB" id="5243140at2"/>
<dbReference type="InterPro" id="IPR012338">
    <property type="entry name" value="Beta-lactam/transpept-like"/>
</dbReference>
<dbReference type="SUPFAM" id="SSF56601">
    <property type="entry name" value="beta-lactamase/transpeptidase-like"/>
    <property type="match status" value="1"/>
</dbReference>
<accession>A0A4R6VAB1</accession>
<dbReference type="RefSeq" id="WP_133827649.1">
    <property type="nucleotide sequence ID" value="NZ_BAABHR010000033.1"/>
</dbReference>
<evidence type="ECO:0000313" key="4">
    <source>
        <dbReference type="Proteomes" id="UP000295705"/>
    </source>
</evidence>
<dbReference type="Proteomes" id="UP000295705">
    <property type="component" value="Unassembled WGS sequence"/>
</dbReference>
<protein>
    <submittedName>
        <fullName evidence="3">Beta-lactamase class A</fullName>
    </submittedName>
</protein>
<dbReference type="InterPro" id="IPR000871">
    <property type="entry name" value="Beta-lactam_class-A"/>
</dbReference>
<feature type="region of interest" description="Disordered" evidence="1">
    <location>
        <begin position="1"/>
        <end position="52"/>
    </location>
</feature>
<comment type="caution">
    <text evidence="3">The sequence shown here is derived from an EMBL/GenBank/DDBJ whole genome shotgun (WGS) entry which is preliminary data.</text>
</comment>
<evidence type="ECO:0000313" key="3">
    <source>
        <dbReference type="EMBL" id="TDQ58867.1"/>
    </source>
</evidence>
<dbReference type="AlphaFoldDB" id="A0A4R6VAB1"/>
<dbReference type="GO" id="GO:0008800">
    <property type="term" value="F:beta-lactamase activity"/>
    <property type="evidence" value="ECO:0007669"/>
    <property type="project" value="InterPro"/>
</dbReference>
<dbReference type="InterPro" id="IPR045155">
    <property type="entry name" value="Beta-lactam_cat"/>
</dbReference>
<dbReference type="GO" id="GO:0030655">
    <property type="term" value="P:beta-lactam antibiotic catabolic process"/>
    <property type="evidence" value="ECO:0007669"/>
    <property type="project" value="InterPro"/>
</dbReference>
<dbReference type="GO" id="GO:0046677">
    <property type="term" value="P:response to antibiotic"/>
    <property type="evidence" value="ECO:0007669"/>
    <property type="project" value="InterPro"/>
</dbReference>